<dbReference type="CDD" id="cd00610">
    <property type="entry name" value="OAT_like"/>
    <property type="match status" value="1"/>
</dbReference>
<evidence type="ECO:0008006" key="10">
    <source>
        <dbReference type="Google" id="ProtNLM"/>
    </source>
</evidence>
<dbReference type="OMA" id="ERDNICQ"/>
<dbReference type="GO" id="GO:0008483">
    <property type="term" value="F:transaminase activity"/>
    <property type="evidence" value="ECO:0007669"/>
    <property type="project" value="UniProtKB-KW"/>
</dbReference>
<keyword evidence="4" id="KW-0808">Transferase</keyword>
<accession>A0A813FY45</accession>
<comment type="caution">
    <text evidence="7">The sequence shown here is derived from an EMBL/GenBank/DDBJ whole genome shotgun (WGS) entry which is preliminary data.</text>
</comment>
<organism evidence="7 9">
    <name type="scientific">Polarella glacialis</name>
    <name type="common">Dinoflagellate</name>
    <dbReference type="NCBI Taxonomy" id="89957"/>
    <lineage>
        <taxon>Eukaryota</taxon>
        <taxon>Sar</taxon>
        <taxon>Alveolata</taxon>
        <taxon>Dinophyceae</taxon>
        <taxon>Suessiales</taxon>
        <taxon>Suessiaceae</taxon>
        <taxon>Polarella</taxon>
    </lineage>
</organism>
<dbReference type="GO" id="GO:0030170">
    <property type="term" value="F:pyridoxal phosphate binding"/>
    <property type="evidence" value="ECO:0007669"/>
    <property type="project" value="InterPro"/>
</dbReference>
<dbReference type="InterPro" id="IPR015424">
    <property type="entry name" value="PyrdxlP-dep_Trfase"/>
</dbReference>
<dbReference type="AlphaFoldDB" id="A0A813FY45"/>
<gene>
    <name evidence="7" type="ORF">PGLA1383_LOCUS35140</name>
    <name evidence="8" type="ORF">PGLA2088_LOCUS42984</name>
</gene>
<dbReference type="InterPro" id="IPR015421">
    <property type="entry name" value="PyrdxlP-dep_Trfase_major"/>
</dbReference>
<comment type="similarity">
    <text evidence="2 6">Belongs to the class-III pyridoxal-phosphate-dependent aminotransferase family.</text>
</comment>
<evidence type="ECO:0000256" key="4">
    <source>
        <dbReference type="ARBA" id="ARBA00022679"/>
    </source>
</evidence>
<dbReference type="PROSITE" id="PS00600">
    <property type="entry name" value="AA_TRANSFER_CLASS_3"/>
    <property type="match status" value="1"/>
</dbReference>
<dbReference type="Proteomes" id="UP000626109">
    <property type="component" value="Unassembled WGS sequence"/>
</dbReference>
<evidence type="ECO:0000256" key="6">
    <source>
        <dbReference type="RuleBase" id="RU003560"/>
    </source>
</evidence>
<dbReference type="InterPro" id="IPR005814">
    <property type="entry name" value="Aminotrans_3"/>
</dbReference>
<dbReference type="FunFam" id="3.40.640.10:FF:000013">
    <property type="entry name" value="4-aminobutyrate aminotransferase"/>
    <property type="match status" value="1"/>
</dbReference>
<proteinExistence type="inferred from homology"/>
<dbReference type="PANTHER" id="PTHR11986">
    <property type="entry name" value="AMINOTRANSFERASE CLASS III"/>
    <property type="match status" value="1"/>
</dbReference>
<dbReference type="OrthoDB" id="425114at2759"/>
<evidence type="ECO:0000256" key="2">
    <source>
        <dbReference type="ARBA" id="ARBA00008954"/>
    </source>
</evidence>
<evidence type="ECO:0000313" key="9">
    <source>
        <dbReference type="Proteomes" id="UP000654075"/>
    </source>
</evidence>
<name>A0A813FY45_POLGL</name>
<dbReference type="Gene3D" id="3.90.1150.10">
    <property type="entry name" value="Aspartate Aminotransferase, domain 1"/>
    <property type="match status" value="1"/>
</dbReference>
<evidence type="ECO:0000256" key="5">
    <source>
        <dbReference type="ARBA" id="ARBA00022898"/>
    </source>
</evidence>
<dbReference type="PIRSF" id="PIRSF000521">
    <property type="entry name" value="Transaminase_4ab_Lys_Orn"/>
    <property type="match status" value="1"/>
</dbReference>
<evidence type="ECO:0000313" key="7">
    <source>
        <dbReference type="EMBL" id="CAE8617479.1"/>
    </source>
</evidence>
<evidence type="ECO:0000313" key="8">
    <source>
        <dbReference type="EMBL" id="CAE8723205.1"/>
    </source>
</evidence>
<dbReference type="InterPro" id="IPR049704">
    <property type="entry name" value="Aminotrans_3_PPA_site"/>
</dbReference>
<dbReference type="PANTHER" id="PTHR11986:SF79">
    <property type="entry name" value="ACETYLORNITHINE AMINOTRANSFERASE, MITOCHONDRIAL"/>
    <property type="match status" value="1"/>
</dbReference>
<dbReference type="Pfam" id="PF00202">
    <property type="entry name" value="Aminotran_3"/>
    <property type="match status" value="1"/>
</dbReference>
<dbReference type="InterPro" id="IPR015422">
    <property type="entry name" value="PyrdxlP-dep_Trfase_small"/>
</dbReference>
<dbReference type="Proteomes" id="UP000654075">
    <property type="component" value="Unassembled WGS sequence"/>
</dbReference>
<dbReference type="EMBL" id="CAJNNV010026170">
    <property type="protein sequence ID" value="CAE8617479.1"/>
    <property type="molecule type" value="Genomic_DNA"/>
</dbReference>
<keyword evidence="3" id="KW-0032">Aminotransferase</keyword>
<dbReference type="GO" id="GO:0042802">
    <property type="term" value="F:identical protein binding"/>
    <property type="evidence" value="ECO:0007669"/>
    <property type="project" value="TreeGrafter"/>
</dbReference>
<comment type="cofactor">
    <cofactor evidence="1">
        <name>pyridoxal 5'-phosphate</name>
        <dbReference type="ChEBI" id="CHEBI:597326"/>
    </cofactor>
</comment>
<evidence type="ECO:0000256" key="1">
    <source>
        <dbReference type="ARBA" id="ARBA00001933"/>
    </source>
</evidence>
<reference evidence="7" key="1">
    <citation type="submission" date="2021-02" db="EMBL/GenBank/DDBJ databases">
        <authorList>
            <person name="Dougan E. K."/>
            <person name="Rhodes N."/>
            <person name="Thang M."/>
            <person name="Chan C."/>
        </authorList>
    </citation>
    <scope>NUCLEOTIDE SEQUENCE</scope>
</reference>
<dbReference type="InterPro" id="IPR050103">
    <property type="entry name" value="Class-III_PLP-dep_AT"/>
</dbReference>
<dbReference type="EMBL" id="CAJNNW010034577">
    <property type="protein sequence ID" value="CAE8723205.1"/>
    <property type="molecule type" value="Genomic_DNA"/>
</dbReference>
<protein>
    <recommendedName>
        <fullName evidence="10">Acetylornithine transaminase</fullName>
    </recommendedName>
</protein>
<keyword evidence="9" id="KW-1185">Reference proteome</keyword>
<evidence type="ECO:0000256" key="3">
    <source>
        <dbReference type="ARBA" id="ARBA00022576"/>
    </source>
</evidence>
<dbReference type="SUPFAM" id="SSF53383">
    <property type="entry name" value="PLP-dependent transferases"/>
    <property type="match status" value="1"/>
</dbReference>
<keyword evidence="5 6" id="KW-0663">Pyridoxal phosphate</keyword>
<sequence>MAAACAGAPGTGTFKGPSCLPPSGAERIGAGVGRMSNLVLERGEGSWVYTDDGERYLDFSTGIGVVSLGHCHPKVMAAVHRQVDKIWHAQVGIGHHPQMLELTGKLQKIMPAGSNLDTFIFVTSGAEAVESAVKLARHATGKPNIIVFQGGYHGRTLLTMSMTTNKTIYRAGYGPHAPGIFVAPHPYYCARPGNLADPTQWTVEQLELLLLTQTTKEETAALIIEPVLGEGGYVPPPEGLLKALRDFCNRRGLLFIVDEVQTGFGRTGRMFAVERYGVSPDILVFAKGVASGLPLAGIAASRALMDAQPAGCQGGTYAGNAVACAAANATIEVMSEEGFFQNVEERGMQLTQGLQVLQQASPELIREVRGPGLMIGVEFNDQKVEKGFASKVSKACLSRGMIVLSTGVFETLRLIPPLTVSSSECQHALAVLEAAIKEAASGALNSRL</sequence>
<dbReference type="Gene3D" id="3.40.640.10">
    <property type="entry name" value="Type I PLP-dependent aspartate aminotransferase-like (Major domain)"/>
    <property type="match status" value="1"/>
</dbReference>